<proteinExistence type="predicted"/>
<dbReference type="AlphaFoldDB" id="A0A9W4TZG0"/>
<dbReference type="EMBL" id="CANTUO010000007">
    <property type="protein sequence ID" value="CAI5760480.1"/>
    <property type="molecule type" value="Genomic_DNA"/>
</dbReference>
<dbReference type="Proteomes" id="UP001152885">
    <property type="component" value="Unassembled WGS sequence"/>
</dbReference>
<comment type="caution">
    <text evidence="3">The sequence shown here is derived from an EMBL/GenBank/DDBJ whole genome shotgun (WGS) entry which is preliminary data.</text>
</comment>
<gene>
    <name evidence="3" type="ORF">CANVERA_P4990</name>
</gene>
<evidence type="ECO:0000256" key="1">
    <source>
        <dbReference type="ARBA" id="ARBA00022786"/>
    </source>
</evidence>
<dbReference type="OrthoDB" id="4091035at2759"/>
<keyword evidence="4" id="KW-1185">Reference proteome</keyword>
<name>A0A9W4TZG0_9ASCO</name>
<sequence length="80" mass="9309">MLRREATTIKLSPEDILEYDDSIQKSDKQQQQQQQQQNSEDFGSNSILQEQFMNNSNEFVKEGTSNKSVSRNDRIGVQRN</sequence>
<evidence type="ECO:0000313" key="3">
    <source>
        <dbReference type="EMBL" id="CAI5760480.1"/>
    </source>
</evidence>
<evidence type="ECO:0000313" key="4">
    <source>
        <dbReference type="Proteomes" id="UP001152885"/>
    </source>
</evidence>
<dbReference type="InterPro" id="IPR018860">
    <property type="entry name" value="APC_suCDC26"/>
</dbReference>
<dbReference type="GO" id="GO:0005680">
    <property type="term" value="C:anaphase-promoting complex"/>
    <property type="evidence" value="ECO:0007669"/>
    <property type="project" value="InterPro"/>
</dbReference>
<protein>
    <submittedName>
        <fullName evidence="3">Uncharacterized protein</fullName>
    </submittedName>
</protein>
<feature type="compositionally biased region" description="Polar residues" evidence="2">
    <location>
        <begin position="38"/>
        <end position="69"/>
    </location>
</feature>
<reference evidence="3" key="1">
    <citation type="submission" date="2022-12" db="EMBL/GenBank/DDBJ databases">
        <authorList>
            <person name="Brejova B."/>
        </authorList>
    </citation>
    <scope>NUCLEOTIDE SEQUENCE</scope>
</reference>
<feature type="compositionally biased region" description="Basic and acidic residues" evidence="2">
    <location>
        <begin position="70"/>
        <end position="80"/>
    </location>
</feature>
<dbReference type="GO" id="GO:0031145">
    <property type="term" value="P:anaphase-promoting complex-dependent catabolic process"/>
    <property type="evidence" value="ECO:0007669"/>
    <property type="project" value="InterPro"/>
</dbReference>
<feature type="region of interest" description="Disordered" evidence="2">
    <location>
        <begin position="22"/>
        <end position="80"/>
    </location>
</feature>
<accession>A0A9W4TZG0</accession>
<evidence type="ECO:0000256" key="2">
    <source>
        <dbReference type="SAM" id="MobiDB-lite"/>
    </source>
</evidence>
<keyword evidence="1" id="KW-0833">Ubl conjugation pathway</keyword>
<organism evidence="3 4">
    <name type="scientific">Candida verbasci</name>
    <dbReference type="NCBI Taxonomy" id="1227364"/>
    <lineage>
        <taxon>Eukaryota</taxon>
        <taxon>Fungi</taxon>
        <taxon>Dikarya</taxon>
        <taxon>Ascomycota</taxon>
        <taxon>Saccharomycotina</taxon>
        <taxon>Pichiomycetes</taxon>
        <taxon>Debaryomycetaceae</taxon>
        <taxon>Candida/Lodderomyces clade</taxon>
        <taxon>Candida</taxon>
    </lineage>
</organism>
<dbReference type="Pfam" id="PF10471">
    <property type="entry name" value="ANAPC_CDC26"/>
    <property type="match status" value="1"/>
</dbReference>